<dbReference type="Pfam" id="PF00909">
    <property type="entry name" value="Ammonium_transp"/>
    <property type="match status" value="1"/>
</dbReference>
<evidence type="ECO:0000256" key="2">
    <source>
        <dbReference type="ARBA" id="ARBA00004173"/>
    </source>
</evidence>
<dbReference type="InterPro" id="IPR007667">
    <property type="entry name" value="Hypoxia_induced_domain"/>
</dbReference>
<evidence type="ECO:0000256" key="3">
    <source>
        <dbReference type="ARBA" id="ARBA00005887"/>
    </source>
</evidence>
<keyword evidence="7 10" id="KW-0472">Membrane</keyword>
<evidence type="ECO:0000313" key="12">
    <source>
        <dbReference type="EMBL" id="KAK7679800.1"/>
    </source>
</evidence>
<feature type="transmembrane region" description="Helical" evidence="10">
    <location>
        <begin position="120"/>
        <end position="139"/>
    </location>
</feature>
<dbReference type="InterPro" id="IPR018047">
    <property type="entry name" value="Ammonium_transpt_CS"/>
</dbReference>
<comment type="similarity">
    <text evidence="3">Belongs to the ammonia transporter channel (TC 1.A.11.2) family.</text>
</comment>
<feature type="transmembrane region" description="Helical" evidence="10">
    <location>
        <begin position="250"/>
        <end position="270"/>
    </location>
</feature>
<evidence type="ECO:0000256" key="8">
    <source>
        <dbReference type="ARBA" id="ARBA00023177"/>
    </source>
</evidence>
<keyword evidence="6 10" id="KW-1133">Transmembrane helix</keyword>
<dbReference type="AlphaFoldDB" id="A0AAW0FE10"/>
<evidence type="ECO:0000256" key="6">
    <source>
        <dbReference type="ARBA" id="ARBA00022989"/>
    </source>
</evidence>
<dbReference type="PROSITE" id="PS01219">
    <property type="entry name" value="AMMONIUM_TRANSP"/>
    <property type="match status" value="1"/>
</dbReference>
<dbReference type="SUPFAM" id="SSF111352">
    <property type="entry name" value="Ammonium transporter"/>
    <property type="match status" value="1"/>
</dbReference>
<reference evidence="12 13" key="1">
    <citation type="submission" date="2022-09" db="EMBL/GenBank/DDBJ databases">
        <authorList>
            <person name="Palmer J.M."/>
        </authorList>
    </citation>
    <scope>NUCLEOTIDE SEQUENCE [LARGE SCALE GENOMIC DNA]</scope>
    <source>
        <strain evidence="12 13">DSM 7382</strain>
    </source>
</reference>
<dbReference type="GO" id="GO:0005886">
    <property type="term" value="C:plasma membrane"/>
    <property type="evidence" value="ECO:0007669"/>
    <property type="project" value="TreeGrafter"/>
</dbReference>
<feature type="transmembrane region" description="Helical" evidence="10">
    <location>
        <begin position="217"/>
        <end position="235"/>
    </location>
</feature>
<dbReference type="Proteomes" id="UP001385951">
    <property type="component" value="Unassembled WGS sequence"/>
</dbReference>
<dbReference type="GO" id="GO:0005739">
    <property type="term" value="C:mitochondrion"/>
    <property type="evidence" value="ECO:0007669"/>
    <property type="project" value="UniProtKB-SubCell"/>
</dbReference>
<evidence type="ECO:0000256" key="7">
    <source>
        <dbReference type="ARBA" id="ARBA00023136"/>
    </source>
</evidence>
<keyword evidence="13" id="KW-1185">Reference proteome</keyword>
<keyword evidence="9" id="KW-0175">Coiled coil</keyword>
<proteinExistence type="inferred from homology"/>
<gene>
    <name evidence="12" type="ORF">QCA50_017126</name>
</gene>
<accession>A0AAW0FE10</accession>
<feature type="coiled-coil region" evidence="9">
    <location>
        <begin position="290"/>
        <end position="317"/>
    </location>
</feature>
<comment type="caution">
    <text evidence="12">The sequence shown here is derived from an EMBL/GenBank/DDBJ whole genome shotgun (WGS) entry which is preliminary data.</text>
</comment>
<evidence type="ECO:0000256" key="10">
    <source>
        <dbReference type="SAM" id="Phobius"/>
    </source>
</evidence>
<dbReference type="PANTHER" id="PTHR43029">
    <property type="entry name" value="AMMONIUM TRANSPORTER MEP2"/>
    <property type="match status" value="1"/>
</dbReference>
<dbReference type="Gene3D" id="1.10.3430.10">
    <property type="entry name" value="Ammonium transporter AmtB like domains"/>
    <property type="match status" value="1"/>
</dbReference>
<evidence type="ECO:0000256" key="4">
    <source>
        <dbReference type="ARBA" id="ARBA00022448"/>
    </source>
</evidence>
<dbReference type="PANTHER" id="PTHR43029:SF3">
    <property type="entry name" value="AMMONIUM TRANSPORTER 3"/>
    <property type="match status" value="1"/>
</dbReference>
<dbReference type="EMBL" id="JASBNA010000055">
    <property type="protein sequence ID" value="KAK7679800.1"/>
    <property type="molecule type" value="Genomic_DNA"/>
</dbReference>
<evidence type="ECO:0000259" key="11">
    <source>
        <dbReference type="PROSITE" id="PS51503"/>
    </source>
</evidence>
<keyword evidence="4" id="KW-0813">Transport</keyword>
<evidence type="ECO:0000256" key="1">
    <source>
        <dbReference type="ARBA" id="ARBA00004141"/>
    </source>
</evidence>
<keyword evidence="5 10" id="KW-0812">Transmembrane</keyword>
<organism evidence="12 13">
    <name type="scientific">Cerrena zonata</name>
    <dbReference type="NCBI Taxonomy" id="2478898"/>
    <lineage>
        <taxon>Eukaryota</taxon>
        <taxon>Fungi</taxon>
        <taxon>Dikarya</taxon>
        <taxon>Basidiomycota</taxon>
        <taxon>Agaricomycotina</taxon>
        <taxon>Agaricomycetes</taxon>
        <taxon>Polyporales</taxon>
        <taxon>Cerrenaceae</taxon>
        <taxon>Cerrena</taxon>
    </lineage>
</organism>
<dbReference type="InterPro" id="IPR024041">
    <property type="entry name" value="NH4_transpt_AmtB-like_dom"/>
</dbReference>
<dbReference type="PROSITE" id="PS51503">
    <property type="entry name" value="HIG1"/>
    <property type="match status" value="1"/>
</dbReference>
<name>A0AAW0FE10_9APHY</name>
<evidence type="ECO:0000256" key="5">
    <source>
        <dbReference type="ARBA" id="ARBA00022692"/>
    </source>
</evidence>
<evidence type="ECO:0000313" key="13">
    <source>
        <dbReference type="Proteomes" id="UP001385951"/>
    </source>
</evidence>
<dbReference type="InterPro" id="IPR029020">
    <property type="entry name" value="Ammonium/urea_transptr"/>
</dbReference>
<protein>
    <recommendedName>
        <fullName evidence="11">HIG1 domain-containing protein</fullName>
    </recommendedName>
</protein>
<comment type="subcellular location">
    <subcellularLocation>
        <location evidence="1">Membrane</location>
        <topology evidence="1">Multi-pass membrane protein</topology>
    </subcellularLocation>
    <subcellularLocation>
        <location evidence="2">Mitochondrion</location>
    </subcellularLocation>
</comment>
<evidence type="ECO:0000256" key="9">
    <source>
        <dbReference type="SAM" id="Coils"/>
    </source>
</evidence>
<dbReference type="GO" id="GO:0008519">
    <property type="term" value="F:ammonium channel activity"/>
    <property type="evidence" value="ECO:0007669"/>
    <property type="project" value="InterPro"/>
</dbReference>
<keyword evidence="8" id="KW-0924">Ammonia transport</keyword>
<feature type="transmembrane region" description="Helical" evidence="10">
    <location>
        <begin position="59"/>
        <end position="77"/>
    </location>
</feature>
<dbReference type="InterPro" id="IPR001905">
    <property type="entry name" value="Ammonium_transpt"/>
</dbReference>
<feature type="transmembrane region" description="Helical" evidence="10">
    <location>
        <begin position="27"/>
        <end position="47"/>
    </location>
</feature>
<feature type="domain" description="HIG1" evidence="11">
    <location>
        <begin position="189"/>
        <end position="280"/>
    </location>
</feature>
<sequence length="319" mass="35355">MYGDLAHAALHNEEAKPLLEDGSIPSVVNFCFNVFFPVATAQIFLGAIGERGRVLPSQIIGILFTIAVYSPQAFWTWSGWLYNLGALDFAGGGPVHISSGVASLVYSFYLGPRGHPEVKIAGKGLFYGAVLSTGIFFYLKKRHTARFNTFNTSIKTCIFCIPTIGMGALWADNGSVEFDKLMYSSDYSQSKVMEEHREWAAMSTSDRIITGLNSHKYKIILGAWAGSLYGSWVLVNRDKIMTTAQKAVQARMYAQAISIILLLGTIVLAMKEEEINKSKPPPIPEWRKVLMQKEAEEKELLEEIKRAKAKAEAIDNKSN</sequence>